<keyword evidence="4 5" id="KW-0472">Membrane</keyword>
<evidence type="ECO:0000256" key="4">
    <source>
        <dbReference type="ARBA" id="ARBA00023136"/>
    </source>
</evidence>
<feature type="transmembrane region" description="Helical" evidence="5">
    <location>
        <begin position="171"/>
        <end position="191"/>
    </location>
</feature>
<dbReference type="RefSeq" id="WP_088420982.1">
    <property type="nucleotide sequence ID" value="NZ_NJBA01000009.1"/>
</dbReference>
<reference evidence="6 7" key="1">
    <citation type="submission" date="2017-06" db="EMBL/GenBank/DDBJ databases">
        <title>Draft genome of Pseudomonas nitroreducens DF05.</title>
        <authorList>
            <person name="Iyer R."/>
        </authorList>
    </citation>
    <scope>NUCLEOTIDE SEQUENCE [LARGE SCALE GENOMIC DNA]</scope>
    <source>
        <strain evidence="6 7">DF05</strain>
    </source>
</reference>
<dbReference type="InterPro" id="IPR008217">
    <property type="entry name" value="Ccc1_fam"/>
</dbReference>
<dbReference type="Proteomes" id="UP000198145">
    <property type="component" value="Unassembled WGS sequence"/>
</dbReference>
<comment type="subcellular location">
    <subcellularLocation>
        <location evidence="1">Endomembrane system</location>
        <topology evidence="1">Multi-pass membrane protein</topology>
    </subcellularLocation>
</comment>
<evidence type="ECO:0000313" key="7">
    <source>
        <dbReference type="Proteomes" id="UP000198145"/>
    </source>
</evidence>
<evidence type="ECO:0000256" key="1">
    <source>
        <dbReference type="ARBA" id="ARBA00004127"/>
    </source>
</evidence>
<accession>A0A246F5B9</accession>
<organism evidence="6 7">
    <name type="scientific">Pseudomonas nitroreducens</name>
    <dbReference type="NCBI Taxonomy" id="46680"/>
    <lineage>
        <taxon>Bacteria</taxon>
        <taxon>Pseudomonadati</taxon>
        <taxon>Pseudomonadota</taxon>
        <taxon>Gammaproteobacteria</taxon>
        <taxon>Pseudomonadales</taxon>
        <taxon>Pseudomonadaceae</taxon>
        <taxon>Pseudomonas</taxon>
    </lineage>
</organism>
<dbReference type="GO" id="GO:0005384">
    <property type="term" value="F:manganese ion transmembrane transporter activity"/>
    <property type="evidence" value="ECO:0007669"/>
    <property type="project" value="InterPro"/>
</dbReference>
<comment type="caution">
    <text evidence="6">The sequence shown here is derived from an EMBL/GenBank/DDBJ whole genome shotgun (WGS) entry which is preliminary data.</text>
</comment>
<dbReference type="AlphaFoldDB" id="A0A246F5B9"/>
<evidence type="ECO:0000256" key="3">
    <source>
        <dbReference type="ARBA" id="ARBA00022989"/>
    </source>
</evidence>
<dbReference type="Pfam" id="PF01988">
    <property type="entry name" value="VIT1"/>
    <property type="match status" value="1"/>
</dbReference>
<keyword evidence="3 5" id="KW-1133">Transmembrane helix</keyword>
<feature type="transmembrane region" description="Helical" evidence="5">
    <location>
        <begin position="198"/>
        <end position="219"/>
    </location>
</feature>
<evidence type="ECO:0000256" key="2">
    <source>
        <dbReference type="ARBA" id="ARBA00022692"/>
    </source>
</evidence>
<dbReference type="GO" id="GO:0030026">
    <property type="term" value="P:intracellular manganese ion homeostasis"/>
    <property type="evidence" value="ECO:0007669"/>
    <property type="project" value="InterPro"/>
</dbReference>
<feature type="transmembrane region" description="Helical" evidence="5">
    <location>
        <begin position="144"/>
        <end position="165"/>
    </location>
</feature>
<dbReference type="GO" id="GO:0012505">
    <property type="term" value="C:endomembrane system"/>
    <property type="evidence" value="ECO:0007669"/>
    <property type="project" value="UniProtKB-SubCell"/>
</dbReference>
<name>A0A246F5B9_PSENT</name>
<dbReference type="EMBL" id="NJBA01000009">
    <property type="protein sequence ID" value="OWP48408.1"/>
    <property type="molecule type" value="Genomic_DNA"/>
</dbReference>
<keyword evidence="2 5" id="KW-0812">Transmembrane</keyword>
<evidence type="ECO:0008006" key="8">
    <source>
        <dbReference type="Google" id="ProtNLM"/>
    </source>
</evidence>
<feature type="transmembrane region" description="Helical" evidence="5">
    <location>
        <begin position="48"/>
        <end position="70"/>
    </location>
</feature>
<gene>
    <name evidence="6" type="ORF">CEG18_23740</name>
</gene>
<protein>
    <recommendedName>
        <fullName evidence="8">VIT family protein</fullName>
    </recommendedName>
</protein>
<evidence type="ECO:0000313" key="6">
    <source>
        <dbReference type="EMBL" id="OWP48408.1"/>
    </source>
</evidence>
<evidence type="ECO:0000256" key="5">
    <source>
        <dbReference type="SAM" id="Phobius"/>
    </source>
</evidence>
<proteinExistence type="predicted"/>
<feature type="transmembrane region" description="Helical" evidence="5">
    <location>
        <begin position="21"/>
        <end position="42"/>
    </location>
</feature>
<sequence>MDKAEKGTWQRVLEPIDRITEVIFGLLMAMTFIGSLSVATSGREEVRTMLIAALGCNLAWGLADAVIYLMRTWTERTRNRTLMQRLQGSADPRNGQGLIAAELPPRIATALSPEGLEMLRLHLLREAAGAPAPARIGWGDIKGALATFLLVVLATFPLVIPFLLIDQTGPAIRASNAVALVMLFVSGWMLARYSGGSPWAGGIALAVVGTALLFAIIALGG</sequence>